<evidence type="ECO:0000259" key="4">
    <source>
        <dbReference type="Pfam" id="PF00535"/>
    </source>
</evidence>
<name>U5DPW6_9CHRO</name>
<dbReference type="GO" id="GO:0016757">
    <property type="term" value="F:glycosyltransferase activity"/>
    <property type="evidence" value="ECO:0007669"/>
    <property type="project" value="UniProtKB-KW"/>
</dbReference>
<dbReference type="OrthoDB" id="9812327at2"/>
<accession>U5DPW6</accession>
<evidence type="ECO:0000256" key="1">
    <source>
        <dbReference type="ARBA" id="ARBA00006739"/>
    </source>
</evidence>
<dbReference type="InterPro" id="IPR050834">
    <property type="entry name" value="Glycosyltransf_2"/>
</dbReference>
<comment type="caution">
    <text evidence="5">The sequence shown here is derived from an EMBL/GenBank/DDBJ whole genome shotgun (WGS) entry which is preliminary data.</text>
</comment>
<feature type="domain" description="Glycosyltransferase 2-like" evidence="4">
    <location>
        <begin position="10"/>
        <end position="137"/>
    </location>
</feature>
<dbReference type="InterPro" id="IPR001173">
    <property type="entry name" value="Glyco_trans_2-like"/>
</dbReference>
<keyword evidence="2" id="KW-0328">Glycosyltransferase</keyword>
<dbReference type="STRING" id="582515.KR51_00015930"/>
<dbReference type="Gene3D" id="3.90.550.10">
    <property type="entry name" value="Spore Coat Polysaccharide Biosynthesis Protein SpsA, Chain A"/>
    <property type="match status" value="1"/>
</dbReference>
<evidence type="ECO:0000256" key="2">
    <source>
        <dbReference type="ARBA" id="ARBA00022676"/>
    </source>
</evidence>
<organism evidence="5 6">
    <name type="scientific">Rubidibacter lacunae KORDI 51-2</name>
    <dbReference type="NCBI Taxonomy" id="582515"/>
    <lineage>
        <taxon>Bacteria</taxon>
        <taxon>Bacillati</taxon>
        <taxon>Cyanobacteriota</taxon>
        <taxon>Cyanophyceae</taxon>
        <taxon>Oscillatoriophycideae</taxon>
        <taxon>Chroococcales</taxon>
        <taxon>Aphanothecaceae</taxon>
        <taxon>Rubidibacter</taxon>
    </lineage>
</organism>
<dbReference type="PANTHER" id="PTHR43685">
    <property type="entry name" value="GLYCOSYLTRANSFERASE"/>
    <property type="match status" value="1"/>
</dbReference>
<dbReference type="Proteomes" id="UP000016960">
    <property type="component" value="Unassembled WGS sequence"/>
</dbReference>
<dbReference type="InParanoid" id="U5DPW6"/>
<evidence type="ECO:0000313" key="6">
    <source>
        <dbReference type="Proteomes" id="UP000016960"/>
    </source>
</evidence>
<keyword evidence="6" id="KW-1185">Reference proteome</keyword>
<comment type="similarity">
    <text evidence="1">Belongs to the glycosyltransferase 2 family.</text>
</comment>
<dbReference type="RefSeq" id="WP_022606308.1">
    <property type="nucleotide sequence ID" value="NZ_ASSJ01000041.1"/>
</dbReference>
<evidence type="ECO:0000313" key="5">
    <source>
        <dbReference type="EMBL" id="ERN41745.1"/>
    </source>
</evidence>
<reference evidence="5 6" key="1">
    <citation type="submission" date="2013-05" db="EMBL/GenBank/DDBJ databases">
        <title>Draft genome sequence of Rubidibacter lacunae KORDI 51-2.</title>
        <authorList>
            <person name="Choi D.H."/>
            <person name="Noh J.H."/>
            <person name="Kwon K.-K."/>
            <person name="Lee J.-H."/>
            <person name="Ryu J.-Y."/>
        </authorList>
    </citation>
    <scope>NUCLEOTIDE SEQUENCE [LARGE SCALE GENOMIC DNA]</scope>
    <source>
        <strain evidence="5 6">KORDI 51-2</strain>
    </source>
</reference>
<dbReference type="AlphaFoldDB" id="U5DPW6"/>
<keyword evidence="3 5" id="KW-0808">Transferase</keyword>
<dbReference type="FunCoup" id="U5DPW6">
    <property type="interactions" value="12"/>
</dbReference>
<proteinExistence type="inferred from homology"/>
<gene>
    <name evidence="5" type="ORF">KR51_00015930</name>
</gene>
<protein>
    <submittedName>
        <fullName evidence="5">Glycosyltransferase involved in cell wall biogenesis</fullName>
    </submittedName>
</protein>
<dbReference type="eggNOG" id="COG1216">
    <property type="taxonomic scope" value="Bacteria"/>
</dbReference>
<sequence>MTVIRSPLISVVMSVYRQPHEWLSAAIASILNQTLEDFEFIVLLDAPDDAETAELVQKFSDRDRRIRLSRNQCNLGLALSLNRGFAMARGKYFARMDSDDISERERLQVQYEYLEAHPKIDLVGSQALYIDSEAQPLGLFSMPTDPRLARQLVRFRSIAIHPTWFFRSHVWHELNGYRKFPTSQDYDFLYRAIDAGLTVANLDRPLLHYRLNPSSITSRKAYIQLGLNIYIRELHQRRMRNRCHDDSTCYDGFSEEELACRIEKIERQANRLALGEKYFRLAALHASRKRFPLVPYYVLLSMLVSQLHARRIFGIVAVKIYVFLWKTISHFYPPNQYKEAESR</sequence>
<dbReference type="InterPro" id="IPR029044">
    <property type="entry name" value="Nucleotide-diphossugar_trans"/>
</dbReference>
<dbReference type="PANTHER" id="PTHR43685:SF5">
    <property type="entry name" value="GLYCOSYLTRANSFERASE EPSE-RELATED"/>
    <property type="match status" value="1"/>
</dbReference>
<dbReference type="Pfam" id="PF00535">
    <property type="entry name" value="Glycos_transf_2"/>
    <property type="match status" value="1"/>
</dbReference>
<dbReference type="SUPFAM" id="SSF53448">
    <property type="entry name" value="Nucleotide-diphospho-sugar transferases"/>
    <property type="match status" value="1"/>
</dbReference>
<evidence type="ECO:0000256" key="3">
    <source>
        <dbReference type="ARBA" id="ARBA00022679"/>
    </source>
</evidence>
<dbReference type="EMBL" id="ASSJ01000041">
    <property type="protein sequence ID" value="ERN41745.1"/>
    <property type="molecule type" value="Genomic_DNA"/>
</dbReference>